<reference evidence="8" key="1">
    <citation type="journal article" date="2019" name="Int. J. Syst. Evol. Microbiol.">
        <title>The Global Catalogue of Microorganisms (GCM) 10K type strain sequencing project: providing services to taxonomists for standard genome sequencing and annotation.</title>
        <authorList>
            <consortium name="The Broad Institute Genomics Platform"/>
            <consortium name="The Broad Institute Genome Sequencing Center for Infectious Disease"/>
            <person name="Wu L."/>
            <person name="Ma J."/>
        </authorList>
    </citation>
    <scope>NUCLEOTIDE SEQUENCE [LARGE SCALE GENOMIC DNA]</scope>
    <source>
        <strain evidence="8">JCM 15910</strain>
    </source>
</reference>
<dbReference type="InterPro" id="IPR020946">
    <property type="entry name" value="Flavin_mOase-like"/>
</dbReference>
<dbReference type="Pfam" id="PF13450">
    <property type="entry name" value="NAD_binding_8"/>
    <property type="match status" value="1"/>
</dbReference>
<gene>
    <name evidence="7" type="ORF">GCM10009115_33940</name>
</gene>
<evidence type="ECO:0000256" key="2">
    <source>
        <dbReference type="ARBA" id="ARBA00010139"/>
    </source>
</evidence>
<comment type="similarity">
    <text evidence="2">Belongs to the FAD-binding monooxygenase family.</text>
</comment>
<proteinExistence type="inferred from homology"/>
<dbReference type="PANTHER" id="PTHR43872">
    <property type="entry name" value="MONOOXYGENASE, PUTATIVE (AFU_ORTHOLOGUE AFUA_8G02570)-RELATED"/>
    <property type="match status" value="1"/>
</dbReference>
<evidence type="ECO:0000256" key="1">
    <source>
        <dbReference type="ARBA" id="ARBA00001974"/>
    </source>
</evidence>
<keyword evidence="6" id="KW-0503">Monooxygenase</keyword>
<dbReference type="Proteomes" id="UP001500738">
    <property type="component" value="Unassembled WGS sequence"/>
</dbReference>
<dbReference type="Gene3D" id="3.50.50.60">
    <property type="entry name" value="FAD/NAD(P)-binding domain"/>
    <property type="match status" value="2"/>
</dbReference>
<evidence type="ECO:0000313" key="7">
    <source>
        <dbReference type="EMBL" id="GAA0867160.1"/>
    </source>
</evidence>
<dbReference type="InterPro" id="IPR051820">
    <property type="entry name" value="FAD-binding_MO"/>
</dbReference>
<evidence type="ECO:0000256" key="3">
    <source>
        <dbReference type="ARBA" id="ARBA00022630"/>
    </source>
</evidence>
<protein>
    <submittedName>
        <fullName evidence="7">NAD(P)/FAD-dependent oxidoreductase</fullName>
    </submittedName>
</protein>
<evidence type="ECO:0000313" key="8">
    <source>
        <dbReference type="Proteomes" id="UP001500738"/>
    </source>
</evidence>
<keyword evidence="8" id="KW-1185">Reference proteome</keyword>
<keyword evidence="5" id="KW-0560">Oxidoreductase</keyword>
<keyword evidence="3" id="KW-0285">Flavoprotein</keyword>
<dbReference type="EMBL" id="BAAAFE010000013">
    <property type="protein sequence ID" value="GAA0867160.1"/>
    <property type="molecule type" value="Genomic_DNA"/>
</dbReference>
<accession>A0ABP3XP51</accession>
<name>A0ABP3XP51_9SPHN</name>
<dbReference type="InterPro" id="IPR036188">
    <property type="entry name" value="FAD/NAD-bd_sf"/>
</dbReference>
<evidence type="ECO:0000256" key="5">
    <source>
        <dbReference type="ARBA" id="ARBA00023002"/>
    </source>
</evidence>
<comment type="cofactor">
    <cofactor evidence="1">
        <name>FAD</name>
        <dbReference type="ChEBI" id="CHEBI:57692"/>
    </cofactor>
</comment>
<dbReference type="PANTHER" id="PTHR43872:SF1">
    <property type="entry name" value="MONOOXYGENASE, PUTATIVE (AFU_ORTHOLOGUE AFUA_8G02570)-RELATED"/>
    <property type="match status" value="1"/>
</dbReference>
<organism evidence="7 8">
    <name type="scientific">Sphingopyxis soli</name>
    <dbReference type="NCBI Taxonomy" id="592051"/>
    <lineage>
        <taxon>Bacteria</taxon>
        <taxon>Pseudomonadati</taxon>
        <taxon>Pseudomonadota</taxon>
        <taxon>Alphaproteobacteria</taxon>
        <taxon>Sphingomonadales</taxon>
        <taxon>Sphingomonadaceae</taxon>
        <taxon>Sphingopyxis</taxon>
    </lineage>
</organism>
<dbReference type="SUPFAM" id="SSF51905">
    <property type="entry name" value="FAD/NAD(P)-binding domain"/>
    <property type="match status" value="1"/>
</dbReference>
<evidence type="ECO:0000256" key="4">
    <source>
        <dbReference type="ARBA" id="ARBA00022827"/>
    </source>
</evidence>
<evidence type="ECO:0000256" key="6">
    <source>
        <dbReference type="ARBA" id="ARBA00023033"/>
    </source>
</evidence>
<dbReference type="Pfam" id="PF00743">
    <property type="entry name" value="FMO-like"/>
    <property type="match status" value="1"/>
</dbReference>
<sequence length="485" mass="55465">MIIGAGISGIGAAHHLCEQLPDKDFLILEAKNSYGGTWDTHRYPGVRSDSDLYTFGYRFKPWVGPPVAGRSEILRYLEEAIAEGGFADRILYGHRVLTCRWSSSDSSWLVEAVRNGDEKKIVFAANFLWMCQGYYDHDKPYLPEWPAMGDFAGRIIHPQQWDPELDYTDKRVVVIGSGATAATLVPALAEKAAQVTMLQRSPTYFYCAPNKNELADRLREIGIDEPTVHRVVRAEVLYDQELLARRAVEEPEVLFEELKGAIRDYAGEDFEFEPHFVPRYRVWQQRLAYCPDGDLFQAVSSGRANVVTDEIDRFTRRGIVTKSGEEIEADIVVAATGFRLLMMGKIEFEVDGQPVDWHETVNYRGMMFTGVPNLVWIMGYFRASWTLRVDLVADFVCRLLAEMDRRGTRKVEVALREEDRDMSLLPWIDGENFNPGYIVRGLAEMPVRGDKPEWMHNQDYWRERDELPQIDLSGAEFIYHPGRAG</sequence>
<comment type="caution">
    <text evidence="7">The sequence shown here is derived from an EMBL/GenBank/DDBJ whole genome shotgun (WGS) entry which is preliminary data.</text>
</comment>
<keyword evidence="4" id="KW-0274">FAD</keyword>